<feature type="compositionally biased region" description="Polar residues" evidence="1">
    <location>
        <begin position="243"/>
        <end position="258"/>
    </location>
</feature>
<dbReference type="EnsemblMetazoa" id="XM_019916088.1">
    <property type="protein sequence ID" value="XP_019771647.1"/>
    <property type="gene ID" value="LOC109545417"/>
</dbReference>
<evidence type="ECO:0000313" key="5">
    <source>
        <dbReference type="Proteomes" id="UP000019118"/>
    </source>
</evidence>
<dbReference type="HOGENOM" id="CLU_880723_0_0_1"/>
<dbReference type="OMA" id="LEFHILM"/>
<organism evidence="3">
    <name type="scientific">Dendroctonus ponderosae</name>
    <name type="common">Mountain pine beetle</name>
    <dbReference type="NCBI Taxonomy" id="77166"/>
    <lineage>
        <taxon>Eukaryota</taxon>
        <taxon>Metazoa</taxon>
        <taxon>Ecdysozoa</taxon>
        <taxon>Arthropoda</taxon>
        <taxon>Hexapoda</taxon>
        <taxon>Insecta</taxon>
        <taxon>Pterygota</taxon>
        <taxon>Neoptera</taxon>
        <taxon>Endopterygota</taxon>
        <taxon>Coleoptera</taxon>
        <taxon>Polyphaga</taxon>
        <taxon>Cucujiformia</taxon>
        <taxon>Curculionidae</taxon>
        <taxon>Scolytinae</taxon>
        <taxon>Dendroctonus</taxon>
    </lineage>
</organism>
<proteinExistence type="predicted"/>
<feature type="transmembrane region" description="Helical" evidence="2">
    <location>
        <begin position="65"/>
        <end position="86"/>
    </location>
</feature>
<feature type="transmembrane region" description="Helical" evidence="2">
    <location>
        <begin position="120"/>
        <end position="138"/>
    </location>
</feature>
<dbReference type="AlphaFoldDB" id="N6SYY3"/>
<feature type="region of interest" description="Disordered" evidence="1">
    <location>
        <begin position="243"/>
        <end position="316"/>
    </location>
</feature>
<evidence type="ECO:0000313" key="3">
    <source>
        <dbReference type="EMBL" id="ENN70448.1"/>
    </source>
</evidence>
<evidence type="ECO:0000313" key="4">
    <source>
        <dbReference type="EnsemblMetazoa" id="XP_019771647.1"/>
    </source>
</evidence>
<feature type="non-terminal residue" evidence="3">
    <location>
        <position position="1"/>
    </location>
</feature>
<dbReference type="Proteomes" id="UP000019118">
    <property type="component" value="Unassembled WGS sequence"/>
</dbReference>
<feature type="transmembrane region" description="Helical" evidence="2">
    <location>
        <begin position="144"/>
        <end position="162"/>
    </location>
</feature>
<feature type="compositionally biased region" description="Polar residues" evidence="1">
    <location>
        <begin position="284"/>
        <end position="296"/>
    </location>
</feature>
<dbReference type="EMBL" id="KB741292">
    <property type="protein sequence ID" value="ENN70448.1"/>
    <property type="molecule type" value="Genomic_DNA"/>
</dbReference>
<accession>N6SYY3</accession>
<reference evidence="3 5" key="1">
    <citation type="journal article" date="2013" name="Genome Biol.">
        <title>Draft genome of the mountain pine beetle, Dendroctonus ponderosae Hopkins, a major forest pest.</title>
        <authorList>
            <person name="Keeling C.I."/>
            <person name="Yuen M.M."/>
            <person name="Liao N.Y."/>
            <person name="Docking T.R."/>
            <person name="Chan S.K."/>
            <person name="Taylor G.A."/>
            <person name="Palmquist D.L."/>
            <person name="Jackman S.D."/>
            <person name="Nguyen A."/>
            <person name="Li M."/>
            <person name="Henderson H."/>
            <person name="Janes J.K."/>
            <person name="Zhao Y."/>
            <person name="Pandoh P."/>
            <person name="Moore R."/>
            <person name="Sperling F.A."/>
            <person name="Huber D.P."/>
            <person name="Birol I."/>
            <person name="Jones S.J."/>
            <person name="Bohlmann J."/>
        </authorList>
    </citation>
    <scope>NUCLEOTIDE SEQUENCE</scope>
</reference>
<feature type="compositionally biased region" description="Acidic residues" evidence="1">
    <location>
        <begin position="300"/>
        <end position="310"/>
    </location>
</feature>
<gene>
    <name evidence="4" type="primary">109545417</name>
    <name evidence="3" type="ORF">YQE_12952</name>
</gene>
<reference evidence="4" key="2">
    <citation type="submission" date="2024-08" db="UniProtKB">
        <authorList>
            <consortium name="EnsemblMetazoa"/>
        </authorList>
    </citation>
    <scope>IDENTIFICATION</scope>
</reference>
<keyword evidence="2" id="KW-0472">Membrane</keyword>
<feature type="compositionally biased region" description="Low complexity" evidence="1">
    <location>
        <begin position="267"/>
        <end position="277"/>
    </location>
</feature>
<dbReference type="KEGG" id="dpa:109545417"/>
<evidence type="ECO:0000256" key="1">
    <source>
        <dbReference type="SAM" id="MobiDB-lite"/>
    </source>
</evidence>
<sequence length="316" mass="35740">MNFLRNVRSSLSGWFPQRDAIMETPTGLGDIYFELIVKTLSWNTRYTLHTLVFWLEFHILMLLKAFNTLGCFFFVLMVFFIVDFLYRPVFAAQYTGQYSDDLKRLKRCCISGFGSMRHKAAILFYPVISGLLWGLAVISTKVSGLALSLGFILCIYSLPLLVKRLPKTVYDYLESCYRSLGASTSAVAEDELFPYWLNSKDDPEFESLGVEQTADLFTSSMPSYLEVAEPSLVIQEEDLMPHSSKSGMSITPVEISSDSDSETKGIEFQSEHFSSSSSEEDQFLVQNTRTNPLVQRSESDSDYDIIDPDEVSSLNA</sequence>
<evidence type="ECO:0000256" key="2">
    <source>
        <dbReference type="SAM" id="Phobius"/>
    </source>
</evidence>
<dbReference type="OrthoDB" id="10029527at2759"/>
<protein>
    <submittedName>
        <fullName evidence="3 4">Uncharacterized protein</fullName>
    </submittedName>
</protein>
<name>N6SYY3_DENPD</name>
<keyword evidence="2" id="KW-0812">Transmembrane</keyword>
<keyword evidence="5" id="KW-1185">Reference proteome</keyword>
<keyword evidence="2" id="KW-1133">Transmembrane helix</keyword>